<name>Q1D061_MYXXD</name>
<sequence length="321" mass="34622">MQWGMAPVLPWSLLVPVLLLVATCLLGAWGQATVPHAEGDVVATALLDAGRSPRRALRLEQRRGWGQGMVVSVSPEVETVLGVGAGRELRTEYGPEVAVPLYVEWQAGAGRGQARYRVRVGRPEVRAVDDEGMEPAWRLAEELGAVSGRDGAVVLSDRGVPVQAWVQLGPGASAALSSLVRAALSSDWLVTPRLPEEPVGAGARWVVARAQEEGLAVVTYELVELEGARGRVRFLLQSQGAEGPLAPRAEGELRFDLRRPFPERLEVLYTSRAELGTQGARRLEVVRRTRVTLESGSPLAPAHPEMIAAPWISEGEQVRAP</sequence>
<dbReference type="KEGG" id="mxa:MXAN_5825"/>
<reference evidence="1 2" key="1">
    <citation type="journal article" date="2006" name="Proc. Natl. Acad. Sci. U.S.A.">
        <title>Evolution of sensory complexity recorded in a myxobacterial genome.</title>
        <authorList>
            <person name="Goldman B.S."/>
            <person name="Nierman W.C."/>
            <person name="Kaiser D."/>
            <person name="Slater S.C."/>
            <person name="Durkin A.S."/>
            <person name="Eisen J.A."/>
            <person name="Ronning C.M."/>
            <person name="Barbazuk W.B."/>
            <person name="Blanchard M."/>
            <person name="Field C."/>
            <person name="Halling C."/>
            <person name="Hinkle G."/>
            <person name="Iartchuk O."/>
            <person name="Kim H.S."/>
            <person name="Mackenzie C."/>
            <person name="Madupu R."/>
            <person name="Miller N."/>
            <person name="Shvartsbeyn A."/>
            <person name="Sullivan S.A."/>
            <person name="Vaudin M."/>
            <person name="Wiegand R."/>
            <person name="Kaplan H.B."/>
        </authorList>
    </citation>
    <scope>NUCLEOTIDE SEQUENCE [LARGE SCALE GENOMIC DNA]</scope>
    <source>
        <strain evidence="2">DK1622</strain>
    </source>
</reference>
<dbReference type="HOGENOM" id="CLU_986337_0_0_7"/>
<proteinExistence type="predicted"/>
<organism evidence="1 2">
    <name type="scientific">Myxococcus xanthus (strain DK1622)</name>
    <dbReference type="NCBI Taxonomy" id="246197"/>
    <lineage>
        <taxon>Bacteria</taxon>
        <taxon>Pseudomonadati</taxon>
        <taxon>Myxococcota</taxon>
        <taxon>Myxococcia</taxon>
        <taxon>Myxococcales</taxon>
        <taxon>Cystobacterineae</taxon>
        <taxon>Myxococcaceae</taxon>
        <taxon>Myxococcus</taxon>
    </lineage>
</organism>
<dbReference type="AlphaFoldDB" id="Q1D061"/>
<evidence type="ECO:0000313" key="2">
    <source>
        <dbReference type="Proteomes" id="UP000002402"/>
    </source>
</evidence>
<protein>
    <submittedName>
        <fullName evidence="1">Uncharacterized protein</fullName>
    </submittedName>
</protein>
<keyword evidence="2" id="KW-1185">Reference proteome</keyword>
<dbReference type="OrthoDB" id="5525499at2"/>
<dbReference type="EMBL" id="CP000113">
    <property type="protein sequence ID" value="ABF89715.1"/>
    <property type="molecule type" value="Genomic_DNA"/>
</dbReference>
<dbReference type="Proteomes" id="UP000002402">
    <property type="component" value="Chromosome"/>
</dbReference>
<evidence type="ECO:0000313" key="1">
    <source>
        <dbReference type="EMBL" id="ABF89715.1"/>
    </source>
</evidence>
<dbReference type="EnsemblBacteria" id="ABF89715">
    <property type="protein sequence ID" value="ABF89715"/>
    <property type="gene ID" value="MXAN_5825"/>
</dbReference>
<accession>Q1D061</accession>
<gene>
    <name evidence="1" type="ordered locus">MXAN_5825</name>
</gene>